<sequence>MFCISRSIPPSYKTENWPAYNKAVKQRGSLKIWFDPEIVWVPPATGKRNRQPQYSDAAIQTLEFEVLPGNWTLTEATV</sequence>
<accession>A0A0D1EP21</accession>
<organism evidence="1 2">
    <name type="scientific">Jannaschia aquimarina</name>
    <dbReference type="NCBI Taxonomy" id="935700"/>
    <lineage>
        <taxon>Bacteria</taxon>
        <taxon>Pseudomonadati</taxon>
        <taxon>Pseudomonadota</taxon>
        <taxon>Alphaproteobacteria</taxon>
        <taxon>Rhodobacterales</taxon>
        <taxon>Roseobacteraceae</taxon>
        <taxon>Jannaschia</taxon>
    </lineage>
</organism>
<comment type="caution">
    <text evidence="1">The sequence shown here is derived from an EMBL/GenBank/DDBJ whole genome shotgun (WGS) entry which is preliminary data.</text>
</comment>
<dbReference type="STRING" id="935700.jaqu_08050"/>
<dbReference type="PATRIC" id="fig|935700.4.peg.848"/>
<evidence type="ECO:0000313" key="1">
    <source>
        <dbReference type="EMBL" id="KIT17390.1"/>
    </source>
</evidence>
<evidence type="ECO:0000313" key="2">
    <source>
        <dbReference type="Proteomes" id="UP000032232"/>
    </source>
</evidence>
<proteinExistence type="predicted"/>
<dbReference type="Proteomes" id="UP000032232">
    <property type="component" value="Unassembled WGS sequence"/>
</dbReference>
<name>A0A0D1EP21_9RHOB</name>
<gene>
    <name evidence="1" type="ORF">jaqu_08050</name>
</gene>
<dbReference type="EMBL" id="JYFE01000018">
    <property type="protein sequence ID" value="KIT17390.1"/>
    <property type="molecule type" value="Genomic_DNA"/>
</dbReference>
<keyword evidence="2" id="KW-1185">Reference proteome</keyword>
<reference evidence="1 2" key="1">
    <citation type="submission" date="2015-02" db="EMBL/GenBank/DDBJ databases">
        <title>Genome Sequence of Jannaschia aquimarina DSM28248, a member of the Roseobacter clade.</title>
        <authorList>
            <person name="Voget S."/>
            <person name="Daniel R."/>
        </authorList>
    </citation>
    <scope>NUCLEOTIDE SEQUENCE [LARGE SCALE GENOMIC DNA]</scope>
    <source>
        <strain evidence="1 2">GSW-M26</strain>
    </source>
</reference>
<dbReference type="AlphaFoldDB" id="A0A0D1EP21"/>
<protein>
    <submittedName>
        <fullName evidence="1">Uncharacterized protein</fullName>
    </submittedName>
</protein>